<name>Q3LWH5_BIGNA</name>
<dbReference type="GO" id="GO:0006412">
    <property type="term" value="P:translation"/>
    <property type="evidence" value="ECO:0007669"/>
    <property type="project" value="InterPro"/>
</dbReference>
<reference evidence="1 2" key="1">
    <citation type="journal article" date="2006" name="Proc. Natl. Acad. Sci. U.S.A.">
        <title>Complete nucleotide sequence of the chlorarachniophyte nucleomorph: nature's smallest nucleus.</title>
        <authorList>
            <person name="Gilson P.R."/>
            <person name="Su V."/>
            <person name="Slamovits C.H."/>
            <person name="Reith M.E."/>
            <person name="Keeling P.J."/>
            <person name="McFadden G.I."/>
        </authorList>
    </citation>
    <scope>NUCLEOTIDE SEQUENCE [LARGE SCALE GENOMIC DNA]</scope>
    <source>
        <strain evidence="2">CCMP621</strain>
    </source>
</reference>
<dbReference type="SUPFAM" id="SSF116820">
    <property type="entry name" value="Rps17e-like"/>
    <property type="match status" value="1"/>
</dbReference>
<keyword evidence="1" id="KW-0689">Ribosomal protein</keyword>
<protein>
    <submittedName>
        <fullName evidence="1">Ribosomal protein S17E</fullName>
    </submittedName>
</protein>
<dbReference type="Proteomes" id="UP000243425">
    <property type="component" value="Nucleomorph 1"/>
</dbReference>
<dbReference type="RefSeq" id="XP_001712803.1">
    <property type="nucleotide sequence ID" value="XM_001712751.1"/>
</dbReference>
<dbReference type="Gene3D" id="1.10.60.20">
    <property type="entry name" value="Ribosomal protein S17e-like"/>
    <property type="match status" value="1"/>
</dbReference>
<dbReference type="EMBL" id="DQ158856">
    <property type="protein sequence ID" value="ABA27191.1"/>
    <property type="molecule type" value="Genomic_DNA"/>
</dbReference>
<evidence type="ECO:0000313" key="1">
    <source>
        <dbReference type="EMBL" id="ABA27191.1"/>
    </source>
</evidence>
<dbReference type="GO" id="GO:0005840">
    <property type="term" value="C:ribosome"/>
    <property type="evidence" value="ECO:0007669"/>
    <property type="project" value="UniProtKB-KW"/>
</dbReference>
<accession>Q3LWH5</accession>
<geneLocation type="nucleomorph" evidence="1"/>
<evidence type="ECO:0000313" key="2">
    <source>
        <dbReference type="Proteomes" id="UP000243425"/>
    </source>
</evidence>
<dbReference type="AlphaFoldDB" id="Q3LWH5"/>
<organism evidence="1 2">
    <name type="scientific">Bigelowiella natans</name>
    <name type="common">Pedinomonas minutissima</name>
    <name type="synonym">Chlorarachnion sp. (strain CCMP621)</name>
    <dbReference type="NCBI Taxonomy" id="227086"/>
    <lineage>
        <taxon>Eukaryota</taxon>
        <taxon>Sar</taxon>
        <taxon>Rhizaria</taxon>
        <taxon>Cercozoa</taxon>
        <taxon>Chlorarachniophyceae</taxon>
        <taxon>Bigelowiella</taxon>
    </lineage>
</organism>
<keyword evidence="1" id="KW-0687">Ribonucleoprotein</keyword>
<dbReference type="InterPro" id="IPR036401">
    <property type="entry name" value="Ribosomal_eS17_sf"/>
</dbReference>
<keyword evidence="1" id="KW-0542">Nucleomorph</keyword>
<sequence length="96" mass="11332">MGRIKSNNIKAISRKLFNKDSMKTKFCFIKNKSLIEYFLRTQTKKIRNKISSFLIDIGKNEYKLKGAVQNNKITKKIKVQHLFTESIFVNYVKLIN</sequence>
<gene>
    <name evidence="1" type="primary">rps17E</name>
</gene>
<dbReference type="GO" id="GO:0003735">
    <property type="term" value="F:structural constituent of ribosome"/>
    <property type="evidence" value="ECO:0007669"/>
    <property type="project" value="InterPro"/>
</dbReference>
<proteinExistence type="predicted"/>
<dbReference type="GeneID" id="5788415"/>